<sequence length="104" mass="11871">MLMKRKEKNTIITDGNEMTMQKNSVAYEKFSSIQTNIQFMERKAGSVQTIAVTSANKGEGKSFFITNYANTSALYKQKTLLIDVDFYNPKISKQFKNKSNARLI</sequence>
<dbReference type="STRING" id="1265820.PCORN_18324"/>
<dbReference type="Gene3D" id="3.40.50.300">
    <property type="entry name" value="P-loop containing nucleotide triphosphate hydrolases"/>
    <property type="match status" value="1"/>
</dbReference>
<comment type="caution">
    <text evidence="1">The sequence shown here is derived from an EMBL/GenBank/DDBJ whole genome shotgun (WGS) entry which is preliminary data.</text>
</comment>
<name>W7BK89_9LIST</name>
<dbReference type="EMBL" id="AODE01000048">
    <property type="protein sequence ID" value="EUJ25235.1"/>
    <property type="molecule type" value="Genomic_DNA"/>
</dbReference>
<dbReference type="Proteomes" id="UP000019254">
    <property type="component" value="Unassembled WGS sequence"/>
</dbReference>
<dbReference type="OrthoDB" id="9794577at2"/>
<evidence type="ECO:0000313" key="1">
    <source>
        <dbReference type="EMBL" id="EUJ25235.1"/>
    </source>
</evidence>
<keyword evidence="2" id="KW-1185">Reference proteome</keyword>
<reference evidence="1 2" key="1">
    <citation type="journal article" date="2014" name="Int. J. Syst. Evol. Microbiol.">
        <title>Listeria floridensis sp. nov., Listeria aquatica sp. nov., Listeria cornellensis sp. nov., Listeria riparia sp. nov. and Listeria grandensis sp. nov., from agricultural and natural environments.</title>
        <authorList>
            <person name="den Bakker H.C."/>
            <person name="Warchocki S."/>
            <person name="Wright E.M."/>
            <person name="Allred A.F."/>
            <person name="Ahlstrom C."/>
            <person name="Manuel C.S."/>
            <person name="Stasiewicz M.J."/>
            <person name="Burrell A."/>
            <person name="Roof S."/>
            <person name="Strawn L."/>
            <person name="Fortes E.D."/>
            <person name="Nightingale K.K."/>
            <person name="Kephart D."/>
            <person name="Wiedmann M."/>
        </authorList>
    </citation>
    <scope>NUCLEOTIDE SEQUENCE [LARGE SCALE GENOMIC DNA]</scope>
    <source>
        <strain evidence="2">FSL F6-969</strain>
    </source>
</reference>
<organism evidence="1 2">
    <name type="scientific">Listeria cornellensis FSL F6-0969</name>
    <dbReference type="NCBI Taxonomy" id="1265820"/>
    <lineage>
        <taxon>Bacteria</taxon>
        <taxon>Bacillati</taxon>
        <taxon>Bacillota</taxon>
        <taxon>Bacilli</taxon>
        <taxon>Bacillales</taxon>
        <taxon>Listeriaceae</taxon>
        <taxon>Listeria</taxon>
    </lineage>
</organism>
<protein>
    <submittedName>
        <fullName evidence="1">Capsular exopolysaccharide family domain-containing protein</fullName>
    </submittedName>
</protein>
<evidence type="ECO:0000313" key="2">
    <source>
        <dbReference type="Proteomes" id="UP000019254"/>
    </source>
</evidence>
<dbReference type="SUPFAM" id="SSF52540">
    <property type="entry name" value="P-loop containing nucleoside triphosphate hydrolases"/>
    <property type="match status" value="1"/>
</dbReference>
<dbReference type="PATRIC" id="fig|1265820.5.peg.3611"/>
<accession>W7BK89</accession>
<dbReference type="InterPro" id="IPR027417">
    <property type="entry name" value="P-loop_NTPase"/>
</dbReference>
<dbReference type="AlphaFoldDB" id="W7BK89"/>
<gene>
    <name evidence="1" type="ORF">PCORN_18324</name>
</gene>
<dbReference type="RefSeq" id="WP_036082450.1">
    <property type="nucleotide sequence ID" value="NZ_AODE01000048.1"/>
</dbReference>
<proteinExistence type="predicted"/>